<comment type="caution">
    <text evidence="7">The sequence shown here is derived from an EMBL/GenBank/DDBJ whole genome shotgun (WGS) entry which is preliminary data.</text>
</comment>
<proteinExistence type="predicted"/>
<accession>A0A3M0A9I7</accession>
<evidence type="ECO:0000259" key="6">
    <source>
        <dbReference type="Pfam" id="PF04893"/>
    </source>
</evidence>
<dbReference type="EMBL" id="REFJ01000003">
    <property type="protein sequence ID" value="RMA80159.1"/>
    <property type="molecule type" value="Genomic_DNA"/>
</dbReference>
<evidence type="ECO:0000313" key="8">
    <source>
        <dbReference type="Proteomes" id="UP000267187"/>
    </source>
</evidence>
<dbReference type="AlphaFoldDB" id="A0A3M0A9I7"/>
<feature type="transmembrane region" description="Helical" evidence="5">
    <location>
        <begin position="65"/>
        <end position="86"/>
    </location>
</feature>
<reference evidence="7 8" key="1">
    <citation type="submission" date="2018-10" db="EMBL/GenBank/DDBJ databases">
        <title>Genomic Encyclopedia of Type Strains, Phase IV (KMG-IV): sequencing the most valuable type-strain genomes for metagenomic binning, comparative biology and taxonomic classification.</title>
        <authorList>
            <person name="Goeker M."/>
        </authorList>
    </citation>
    <scope>NUCLEOTIDE SEQUENCE [LARGE SCALE GENOMIC DNA]</scope>
    <source>
        <strain evidence="7 8">DSM 25080</strain>
    </source>
</reference>
<comment type="subcellular location">
    <subcellularLocation>
        <location evidence="1">Membrane</location>
        <topology evidence="1">Multi-pass membrane protein</topology>
    </subcellularLocation>
</comment>
<keyword evidence="4 5" id="KW-0472">Membrane</keyword>
<evidence type="ECO:0000256" key="5">
    <source>
        <dbReference type="SAM" id="Phobius"/>
    </source>
</evidence>
<dbReference type="Pfam" id="PF04893">
    <property type="entry name" value="Yip1"/>
    <property type="match status" value="1"/>
</dbReference>
<evidence type="ECO:0000256" key="2">
    <source>
        <dbReference type="ARBA" id="ARBA00022692"/>
    </source>
</evidence>
<dbReference type="OrthoDB" id="2987623at2"/>
<keyword evidence="3 5" id="KW-1133">Transmembrane helix</keyword>
<keyword evidence="8" id="KW-1185">Reference proteome</keyword>
<evidence type="ECO:0000256" key="4">
    <source>
        <dbReference type="ARBA" id="ARBA00023136"/>
    </source>
</evidence>
<gene>
    <name evidence="7" type="ORF">DFR27_1522</name>
</gene>
<feature type="transmembrane region" description="Helical" evidence="5">
    <location>
        <begin position="139"/>
        <end position="160"/>
    </location>
</feature>
<dbReference type="RefSeq" id="WP_121876840.1">
    <property type="nucleotide sequence ID" value="NZ_REFJ01000003.1"/>
</dbReference>
<dbReference type="InterPro" id="IPR006977">
    <property type="entry name" value="Yip1_dom"/>
</dbReference>
<sequence length="203" mass="21636">MSDTFNPWLSLWTAPRATIRKLVDTDPSYMVLILALAIGAISGLQGVTELIVSGEISENQMMMKIVGALIGAVVFVLVLYLTGWLYSVVSKWLGGEAPARNLRTVAAWGNVPSLVAGILILICYTFVTKSTDMDAIELLVALITSFFGIWQLVILCKMIGEVNGFSAWKGLGVLIISVLLLLAAAVIIGLTIALLAGVLSLLA</sequence>
<dbReference type="GO" id="GO:0016020">
    <property type="term" value="C:membrane"/>
    <property type="evidence" value="ECO:0007669"/>
    <property type="project" value="UniProtKB-SubCell"/>
</dbReference>
<evidence type="ECO:0000313" key="7">
    <source>
        <dbReference type="EMBL" id="RMA80159.1"/>
    </source>
</evidence>
<feature type="domain" description="Yip1" evidence="6">
    <location>
        <begin position="10"/>
        <end position="187"/>
    </location>
</feature>
<protein>
    <submittedName>
        <fullName evidence="7">Yip1-like protein</fullName>
    </submittedName>
</protein>
<name>A0A3M0A9I7_9GAMM</name>
<evidence type="ECO:0000256" key="3">
    <source>
        <dbReference type="ARBA" id="ARBA00022989"/>
    </source>
</evidence>
<keyword evidence="2 5" id="KW-0812">Transmembrane</keyword>
<evidence type="ECO:0000256" key="1">
    <source>
        <dbReference type="ARBA" id="ARBA00004141"/>
    </source>
</evidence>
<feature type="transmembrane region" description="Helical" evidence="5">
    <location>
        <begin position="172"/>
        <end position="202"/>
    </location>
</feature>
<organism evidence="7 8">
    <name type="scientific">Umboniibacter marinipuniceus</name>
    <dbReference type="NCBI Taxonomy" id="569599"/>
    <lineage>
        <taxon>Bacteria</taxon>
        <taxon>Pseudomonadati</taxon>
        <taxon>Pseudomonadota</taxon>
        <taxon>Gammaproteobacteria</taxon>
        <taxon>Cellvibrionales</taxon>
        <taxon>Cellvibrionaceae</taxon>
        <taxon>Umboniibacter</taxon>
    </lineage>
</organism>
<feature type="transmembrane region" description="Helical" evidence="5">
    <location>
        <begin position="29"/>
        <end position="53"/>
    </location>
</feature>
<dbReference type="Proteomes" id="UP000267187">
    <property type="component" value="Unassembled WGS sequence"/>
</dbReference>
<feature type="transmembrane region" description="Helical" evidence="5">
    <location>
        <begin position="106"/>
        <end position="127"/>
    </location>
</feature>